<organism evidence="8 9">
    <name type="scientific">Mucor plumbeus</name>
    <dbReference type="NCBI Taxonomy" id="97098"/>
    <lineage>
        <taxon>Eukaryota</taxon>
        <taxon>Fungi</taxon>
        <taxon>Fungi incertae sedis</taxon>
        <taxon>Mucoromycota</taxon>
        <taxon>Mucoromycotina</taxon>
        <taxon>Mucoromycetes</taxon>
        <taxon>Mucorales</taxon>
        <taxon>Mucorineae</taxon>
        <taxon>Mucoraceae</taxon>
        <taxon>Mucor</taxon>
    </lineage>
</organism>
<feature type="compositionally biased region" description="Polar residues" evidence="5">
    <location>
        <begin position="1"/>
        <end position="31"/>
    </location>
</feature>
<dbReference type="Proteomes" id="UP000650833">
    <property type="component" value="Unassembled WGS sequence"/>
</dbReference>
<keyword evidence="9" id="KW-1185">Reference proteome</keyword>
<evidence type="ECO:0000256" key="4">
    <source>
        <dbReference type="ARBA" id="ARBA00023136"/>
    </source>
</evidence>
<evidence type="ECO:0000259" key="7">
    <source>
        <dbReference type="Pfam" id="PF03151"/>
    </source>
</evidence>
<feature type="transmembrane region" description="Helical" evidence="6">
    <location>
        <begin position="360"/>
        <end position="383"/>
    </location>
</feature>
<feature type="domain" description="Sugar phosphate transporter" evidence="7">
    <location>
        <begin position="135"/>
        <end position="434"/>
    </location>
</feature>
<feature type="transmembrane region" description="Helical" evidence="6">
    <location>
        <begin position="208"/>
        <end position="229"/>
    </location>
</feature>
<comment type="subcellular location">
    <subcellularLocation>
        <location evidence="1">Membrane</location>
        <topology evidence="1">Multi-pass membrane protein</topology>
    </subcellularLocation>
</comment>
<evidence type="ECO:0000256" key="5">
    <source>
        <dbReference type="SAM" id="MobiDB-lite"/>
    </source>
</evidence>
<feature type="transmembrane region" description="Helical" evidence="6">
    <location>
        <begin position="322"/>
        <end position="340"/>
    </location>
</feature>
<dbReference type="InterPro" id="IPR037185">
    <property type="entry name" value="EmrE-like"/>
</dbReference>
<evidence type="ECO:0000256" key="3">
    <source>
        <dbReference type="ARBA" id="ARBA00022989"/>
    </source>
</evidence>
<dbReference type="OrthoDB" id="6418713at2759"/>
<dbReference type="SUPFAM" id="SSF103481">
    <property type="entry name" value="Multidrug resistance efflux transporter EmrE"/>
    <property type="match status" value="1"/>
</dbReference>
<feature type="region of interest" description="Disordered" evidence="5">
    <location>
        <begin position="1"/>
        <end position="73"/>
    </location>
</feature>
<protein>
    <recommendedName>
        <fullName evidence="7">Sugar phosphate transporter domain-containing protein</fullName>
    </recommendedName>
</protein>
<dbReference type="InterPro" id="IPR050186">
    <property type="entry name" value="TPT_transporter"/>
</dbReference>
<sequence>MTIENESTSATNGEKNDNSHLLQTHRITTTIKKAAGPPITTRKSAHNRTQSISTQPVTQKKKQHSRRGSLPTAIHVNEANRFYHSSLNSPIRSSFLLSPIPPLPEKGAIAIHIANPKSDVASHYITKHENTIKNLSYILIWYFFSTSLSLYNKNLMGRDRFNFNFPLLVSAIHAGLHAIITTLMMWLGGNRWKSATVGMTLNDYLFKVVPCGVAAAVEICCSNAALVYITLSFYTMVKSSTPIWVLLFSFLFGFERPRLLLVAIIVVMVAGVILTVEGETKFDPVGFSLVLVASIVSGLRWSMTQLLLQHENMGISNPIATLYYLTPVMFVTMFTLSLIFEHPLDQFQHSKHFDTVSHIIESFGLMSIGGLLAFAMTLAELYLIKNTNTVTLSVAGISKEIVVIMLSVMIYGDVLTPKNVLGLLVSIIGIIAYNYYKLSKNNNSEKGHYQMIPLHSSSSNNNLNNSSINTSIPRNLRD</sequence>
<feature type="transmembrane region" description="Helical" evidence="6">
    <location>
        <begin position="282"/>
        <end position="301"/>
    </location>
</feature>
<name>A0A8H7ULF0_9FUNG</name>
<evidence type="ECO:0000313" key="9">
    <source>
        <dbReference type="Proteomes" id="UP000650833"/>
    </source>
</evidence>
<feature type="transmembrane region" description="Helical" evidence="6">
    <location>
        <begin position="134"/>
        <end position="151"/>
    </location>
</feature>
<dbReference type="EMBL" id="JAEPRC010000986">
    <property type="protein sequence ID" value="KAG2190356.1"/>
    <property type="molecule type" value="Genomic_DNA"/>
</dbReference>
<gene>
    <name evidence="8" type="ORF">INT46_002830</name>
</gene>
<evidence type="ECO:0000256" key="1">
    <source>
        <dbReference type="ARBA" id="ARBA00004141"/>
    </source>
</evidence>
<keyword evidence="2 6" id="KW-0812">Transmembrane</keyword>
<dbReference type="PANTHER" id="PTHR11132">
    <property type="entry name" value="SOLUTE CARRIER FAMILY 35"/>
    <property type="match status" value="1"/>
</dbReference>
<reference evidence="8" key="1">
    <citation type="submission" date="2020-12" db="EMBL/GenBank/DDBJ databases">
        <title>Metabolic potential, ecology and presence of endohyphal bacteria is reflected in genomic diversity of Mucoromycotina.</title>
        <authorList>
            <person name="Muszewska A."/>
            <person name="Okrasinska A."/>
            <person name="Steczkiewicz K."/>
            <person name="Drgas O."/>
            <person name="Orlowska M."/>
            <person name="Perlinska-Lenart U."/>
            <person name="Aleksandrzak-Piekarczyk T."/>
            <person name="Szatraj K."/>
            <person name="Zielenkiewicz U."/>
            <person name="Pilsyk S."/>
            <person name="Malc E."/>
            <person name="Mieczkowski P."/>
            <person name="Kruszewska J.S."/>
            <person name="Biernat P."/>
            <person name="Pawlowska J."/>
        </authorList>
    </citation>
    <scope>NUCLEOTIDE SEQUENCE</scope>
    <source>
        <strain evidence="8">CBS 226.32</strain>
    </source>
</reference>
<comment type="caution">
    <text evidence="8">The sequence shown here is derived from an EMBL/GenBank/DDBJ whole genome shotgun (WGS) entry which is preliminary data.</text>
</comment>
<dbReference type="InterPro" id="IPR004853">
    <property type="entry name" value="Sugar_P_trans_dom"/>
</dbReference>
<feature type="transmembrane region" description="Helical" evidence="6">
    <location>
        <begin position="418"/>
        <end position="436"/>
    </location>
</feature>
<accession>A0A8H7ULF0</accession>
<evidence type="ECO:0000256" key="6">
    <source>
        <dbReference type="SAM" id="Phobius"/>
    </source>
</evidence>
<feature type="compositionally biased region" description="Polar residues" evidence="5">
    <location>
        <begin position="47"/>
        <end position="58"/>
    </location>
</feature>
<evidence type="ECO:0000256" key="2">
    <source>
        <dbReference type="ARBA" id="ARBA00022692"/>
    </source>
</evidence>
<dbReference type="GO" id="GO:0016020">
    <property type="term" value="C:membrane"/>
    <property type="evidence" value="ECO:0007669"/>
    <property type="project" value="UniProtKB-SubCell"/>
</dbReference>
<keyword evidence="3 6" id="KW-1133">Transmembrane helix</keyword>
<proteinExistence type="predicted"/>
<dbReference type="Pfam" id="PF03151">
    <property type="entry name" value="TPT"/>
    <property type="match status" value="1"/>
</dbReference>
<keyword evidence="4 6" id="KW-0472">Membrane</keyword>
<dbReference type="AlphaFoldDB" id="A0A8H7ULF0"/>
<evidence type="ECO:0000313" key="8">
    <source>
        <dbReference type="EMBL" id="KAG2190356.1"/>
    </source>
</evidence>
<feature type="transmembrane region" description="Helical" evidence="6">
    <location>
        <begin position="163"/>
        <end position="187"/>
    </location>
</feature>
<feature type="transmembrane region" description="Helical" evidence="6">
    <location>
        <begin position="259"/>
        <end position="276"/>
    </location>
</feature>